<dbReference type="InterPro" id="IPR048677">
    <property type="entry name" value="TssM1_hel"/>
</dbReference>
<evidence type="ECO:0000259" key="2">
    <source>
        <dbReference type="Pfam" id="PF06744"/>
    </source>
</evidence>
<dbReference type="PANTHER" id="PTHR36153:SF1">
    <property type="entry name" value="TYPE VI SECRETION SYSTEM COMPONENT TSSM1"/>
    <property type="match status" value="1"/>
</dbReference>
<keyword evidence="7" id="KW-1185">Reference proteome</keyword>
<evidence type="ECO:0000259" key="4">
    <source>
        <dbReference type="Pfam" id="PF14331"/>
    </source>
</evidence>
<feature type="domain" description="Type VI secretion system component TssM1 N-terminal" evidence="4">
    <location>
        <begin position="193"/>
        <end position="451"/>
    </location>
</feature>
<dbReference type="SUPFAM" id="SSF52540">
    <property type="entry name" value="P-loop containing nucleoside triphosphate hydrolases"/>
    <property type="match status" value="1"/>
</dbReference>
<dbReference type="InterPro" id="IPR053156">
    <property type="entry name" value="T6SS_TssM-like"/>
</dbReference>
<dbReference type="InterPro" id="IPR010623">
    <property type="entry name" value="IcmF_C"/>
</dbReference>
<dbReference type="AlphaFoldDB" id="A0A5S3PIF4"/>
<dbReference type="Pfam" id="PF06761">
    <property type="entry name" value="IcmF-related"/>
    <property type="match status" value="1"/>
</dbReference>
<dbReference type="InterPro" id="IPR025743">
    <property type="entry name" value="TssM1_N"/>
</dbReference>
<sequence>MSFLRFLGSGIGITLIVSAILSACLWFLGGYLGIGDAHPFDSVVGRLVGLAVLWIVALLIILVLVLRASKKDDALTEDMVTMAEPVAVEDEAVTAELGEMRDKLKAAMTGLRRSRKGRAHLYQLPWYIMIGPPGAGKTTAIVNSGLQFPLSDEGEVAAIGGVGGTRNCDWWFTDNAVLVDTAGRYTTQESDAEADNAAWLGFLGLLKKHRKRQPINGAIIAISLSDLSMQDEITQKGHAQAIRRRLHELRERLGVHFPVYILFTKADLIAGFAEYFDGLGKQEREQVWGFTLPLAKKGAKAAPTEAFDAEFDLLVDQLNTLSLERIQNEADPQRRSMIASFPAQVASVRGVARDFLAALFQDNKYEHRQMLRGVYFTSGTQEGTPIDRLMMGMARTFGIGRQAIGSGRGTGRSYFLTQLFDTVIFREAGLVSADDRVERRYRWTKRASFAAVAAAAIGMGLLWGRSYLGNAEMIATTQAQISTYREQAALIPPSPVGDTDMISILPALNTLRDLPNNPTGGPAPRPDGLGWGLYQGRVIGNEERLTYRSALNTHFLPRLLLRLENQMQASINDPDLLYETLKVYLTLGRVGPLNPDLVKKWMAEDWATAFPDIGRDQQRTDLAGHLDVLMSAPMQPIALNNDLVGAVQKVLTQMPQSQRVYNGIINSPVATALPDWRLTDIGGPAVARAFSRSSGKQLNDGIPGIYTYAGFNEVFLEEALTVAARLQSESWVLGEAGRQEQSEAALMTMSRDVLGLYYDDFILHYDRLLGDIDIIPMNDLPNAVEVTNVLSGSTSPIANVLTAVARETRLTEEPGGVDAAAAAPAGTRLFARKLSPKSRLFLQAMMQVQASQSGQEPPAPGQPVEDHFEWLHLLTAQNEGQPSELDALIDILKDVYQDLSNLNFAGGVGNPQDSSTALPRFQAAVGRIEDGPLKRWASQITVGSKGIATEGTRAGINAQWQQSVLPLCQRVTTNTYPFKRRANADAGLAEFSELFRPGGQMDAFFTSNLGKFVDTSKRPWTFKPGGGTDLGISQAVLGQFENAALIRDAFFAGGPVLNLSFQVTPEALDPKAKGILLEIDGQAVSFQHRDGTPRPFAIRWPGPVGAARVTFTPEQRNSESVILRNGPWSWFRMLDAAEVRNTNAPDRKRVIFNLGGRIAIFQMQSGTAINPFTLRALGEFSCPKSF</sequence>
<evidence type="ECO:0000259" key="3">
    <source>
        <dbReference type="Pfam" id="PF06761"/>
    </source>
</evidence>
<protein>
    <submittedName>
        <fullName evidence="6">Type VI secretion system membrane subunit TssM</fullName>
    </submittedName>
</protein>
<evidence type="ECO:0000313" key="6">
    <source>
        <dbReference type="EMBL" id="TMM54139.1"/>
    </source>
</evidence>
<feature type="domain" description="Type VI secretion system IcmF C-terminal" evidence="2">
    <location>
        <begin position="1061"/>
        <end position="1166"/>
    </location>
</feature>
<feature type="transmembrane region" description="Helical" evidence="1">
    <location>
        <begin position="46"/>
        <end position="66"/>
    </location>
</feature>
<dbReference type="PANTHER" id="PTHR36153">
    <property type="entry name" value="INNER MEMBRANE PROTEIN-RELATED"/>
    <property type="match status" value="1"/>
</dbReference>
<dbReference type="Pfam" id="PF21070">
    <property type="entry name" value="IcmF_helical"/>
    <property type="match status" value="1"/>
</dbReference>
<name>A0A5S3PIF4_9RHOB</name>
<keyword evidence="1" id="KW-1133">Transmembrane helix</keyword>
<reference evidence="6 7" key="1">
    <citation type="submission" date="2019-05" db="EMBL/GenBank/DDBJ databases">
        <title>Sulfitobacter sabulilitoris sp. nov., isolated from a marine sand.</title>
        <authorList>
            <person name="Yoon J.-H."/>
        </authorList>
    </citation>
    <scope>NUCLEOTIDE SEQUENCE [LARGE SCALE GENOMIC DNA]</scope>
    <source>
        <strain evidence="6 7">HSMS-29</strain>
    </source>
</reference>
<organism evidence="6 7">
    <name type="scientific">Sulfitobacter sabulilitoris</name>
    <dbReference type="NCBI Taxonomy" id="2562655"/>
    <lineage>
        <taxon>Bacteria</taxon>
        <taxon>Pseudomonadati</taxon>
        <taxon>Pseudomonadota</taxon>
        <taxon>Alphaproteobacteria</taxon>
        <taxon>Rhodobacterales</taxon>
        <taxon>Roseobacteraceae</taxon>
        <taxon>Sulfitobacter</taxon>
    </lineage>
</organism>
<dbReference type="Pfam" id="PF14331">
    <property type="entry name" value="IcmF-related_N"/>
    <property type="match status" value="1"/>
</dbReference>
<evidence type="ECO:0000256" key="1">
    <source>
        <dbReference type="SAM" id="Phobius"/>
    </source>
</evidence>
<feature type="transmembrane region" description="Helical" evidence="1">
    <location>
        <begin position="449"/>
        <end position="468"/>
    </location>
</feature>
<proteinExistence type="predicted"/>
<evidence type="ECO:0000259" key="5">
    <source>
        <dbReference type="Pfam" id="PF21070"/>
    </source>
</evidence>
<dbReference type="OrthoDB" id="9758229at2"/>
<keyword evidence="1" id="KW-0472">Membrane</keyword>
<comment type="caution">
    <text evidence="6">The sequence shown here is derived from an EMBL/GenBank/DDBJ whole genome shotgun (WGS) entry which is preliminary data.</text>
</comment>
<accession>A0A5S3PIF4</accession>
<feature type="domain" description="IcmF-related" evidence="3">
    <location>
        <begin position="505"/>
        <end position="809"/>
    </location>
</feature>
<dbReference type="Proteomes" id="UP000309550">
    <property type="component" value="Unassembled WGS sequence"/>
</dbReference>
<dbReference type="Pfam" id="PF06744">
    <property type="entry name" value="IcmF_C"/>
    <property type="match status" value="1"/>
</dbReference>
<dbReference type="InterPro" id="IPR027417">
    <property type="entry name" value="P-loop_NTPase"/>
</dbReference>
<dbReference type="EMBL" id="VANS01000001">
    <property type="protein sequence ID" value="TMM54139.1"/>
    <property type="molecule type" value="Genomic_DNA"/>
</dbReference>
<evidence type="ECO:0000313" key="7">
    <source>
        <dbReference type="Proteomes" id="UP000309550"/>
    </source>
</evidence>
<feature type="transmembrane region" description="Helical" evidence="1">
    <location>
        <begin position="12"/>
        <end position="34"/>
    </location>
</feature>
<dbReference type="RefSeq" id="WP_138660313.1">
    <property type="nucleotide sequence ID" value="NZ_VANS01000001.1"/>
</dbReference>
<dbReference type="InterPro" id="IPR009612">
    <property type="entry name" value="IcmF-rel"/>
</dbReference>
<feature type="domain" description="Type VI secretion system component TssM1 helical" evidence="5">
    <location>
        <begin position="954"/>
        <end position="1054"/>
    </location>
</feature>
<dbReference type="NCBIfam" id="TIGR03348">
    <property type="entry name" value="VI_IcmF"/>
    <property type="match status" value="1"/>
</dbReference>
<dbReference type="PROSITE" id="PS51257">
    <property type="entry name" value="PROKAR_LIPOPROTEIN"/>
    <property type="match status" value="1"/>
</dbReference>
<keyword evidence="1" id="KW-0812">Transmembrane</keyword>
<gene>
    <name evidence="6" type="primary">tssM</name>
    <name evidence="6" type="ORF">FDT80_00605</name>
</gene>
<dbReference type="InterPro" id="IPR017731">
    <property type="entry name" value="TssM1-like"/>
</dbReference>